<comment type="similarity">
    <text evidence="2">Belongs to the amino acid-polyamine-organocation (APC) superfamily. Spore germination protein (SGP) (TC 2.A.3.9) family.</text>
</comment>
<keyword evidence="5 8" id="KW-0812">Transmembrane</keyword>
<protein>
    <submittedName>
        <fullName evidence="9">GerAB/ArcD/ProY family transporter</fullName>
    </submittedName>
</protein>
<dbReference type="GO" id="GO:0009847">
    <property type="term" value="P:spore germination"/>
    <property type="evidence" value="ECO:0007669"/>
    <property type="project" value="InterPro"/>
</dbReference>
<keyword evidence="10" id="KW-1185">Reference proteome</keyword>
<dbReference type="Proteomes" id="UP000432715">
    <property type="component" value="Unassembled WGS sequence"/>
</dbReference>
<dbReference type="AlphaFoldDB" id="A0A6I0F697"/>
<name>A0A6I0F697_9FIRM</name>
<keyword evidence="7 8" id="KW-0472">Membrane</keyword>
<feature type="transmembrane region" description="Helical" evidence="8">
    <location>
        <begin position="223"/>
        <end position="244"/>
    </location>
</feature>
<evidence type="ECO:0000256" key="7">
    <source>
        <dbReference type="ARBA" id="ARBA00023136"/>
    </source>
</evidence>
<evidence type="ECO:0000256" key="5">
    <source>
        <dbReference type="ARBA" id="ARBA00022692"/>
    </source>
</evidence>
<keyword evidence="4" id="KW-0309">Germination</keyword>
<comment type="subcellular location">
    <subcellularLocation>
        <location evidence="1">Membrane</location>
        <topology evidence="1">Multi-pass membrane protein</topology>
    </subcellularLocation>
</comment>
<feature type="transmembrane region" description="Helical" evidence="8">
    <location>
        <begin position="39"/>
        <end position="59"/>
    </location>
</feature>
<dbReference type="EMBL" id="WBZC01000063">
    <property type="protein sequence ID" value="KAB3530768.1"/>
    <property type="molecule type" value="Genomic_DNA"/>
</dbReference>
<evidence type="ECO:0000256" key="6">
    <source>
        <dbReference type="ARBA" id="ARBA00022989"/>
    </source>
</evidence>
<feature type="transmembrane region" description="Helical" evidence="8">
    <location>
        <begin position="145"/>
        <end position="164"/>
    </location>
</feature>
<dbReference type="NCBIfam" id="TIGR00912">
    <property type="entry name" value="2A0309"/>
    <property type="match status" value="1"/>
</dbReference>
<evidence type="ECO:0000256" key="3">
    <source>
        <dbReference type="ARBA" id="ARBA00022448"/>
    </source>
</evidence>
<sequence>MLSDKKKISTRQMIIIFIVMVYSPAIRVIPAYTSEQAKQAAWITPLIAFFGLLIIFYGLQKTFQKYKDASLMEIIYDIIGSFIGKIIVSAYIVWITLLAALYVRYYSQRIVTSIFPNVDIRLFIIVMLVFVAYTSRYGVVVLARMNEIIFTIIAALFGVFVLFLSPKLEIQNLTPISYLDIMPVLKGSLVIIAVWVYAIFLFMLSDQINDKENIKKFGIQSSFFLLVTNILIIAVTVGTLGHTVSARMPLPFLSAVKQISFLDTLEKIESILVVTWIASDFTLISILLYVILNMVKSVFNFQDTKPFINVLCLFLFILSLYLTESSFELAEFSTKIALPVNLILGLAIPVLLFITGKVRKKI</sequence>
<evidence type="ECO:0000256" key="1">
    <source>
        <dbReference type="ARBA" id="ARBA00004141"/>
    </source>
</evidence>
<dbReference type="PANTHER" id="PTHR34975">
    <property type="entry name" value="SPORE GERMINATION PROTEIN A2"/>
    <property type="match status" value="1"/>
</dbReference>
<evidence type="ECO:0000256" key="4">
    <source>
        <dbReference type="ARBA" id="ARBA00022544"/>
    </source>
</evidence>
<accession>A0A6I0F697</accession>
<keyword evidence="3" id="KW-0813">Transport</keyword>
<evidence type="ECO:0000313" key="10">
    <source>
        <dbReference type="Proteomes" id="UP000432715"/>
    </source>
</evidence>
<feature type="transmembrane region" description="Helical" evidence="8">
    <location>
        <begin position="79"/>
        <end position="102"/>
    </location>
</feature>
<dbReference type="Pfam" id="PF03845">
    <property type="entry name" value="Spore_permease"/>
    <property type="match status" value="1"/>
</dbReference>
<evidence type="ECO:0000256" key="2">
    <source>
        <dbReference type="ARBA" id="ARBA00007998"/>
    </source>
</evidence>
<proteinExistence type="inferred from homology"/>
<keyword evidence="6 8" id="KW-1133">Transmembrane helix</keyword>
<evidence type="ECO:0000256" key="8">
    <source>
        <dbReference type="SAM" id="Phobius"/>
    </source>
</evidence>
<dbReference type="GO" id="GO:0016020">
    <property type="term" value="C:membrane"/>
    <property type="evidence" value="ECO:0007669"/>
    <property type="project" value="UniProtKB-SubCell"/>
</dbReference>
<feature type="transmembrane region" description="Helical" evidence="8">
    <location>
        <begin position="336"/>
        <end position="354"/>
    </location>
</feature>
<dbReference type="PANTHER" id="PTHR34975:SF2">
    <property type="entry name" value="SPORE GERMINATION PROTEIN A2"/>
    <property type="match status" value="1"/>
</dbReference>
<dbReference type="InterPro" id="IPR004761">
    <property type="entry name" value="Spore_GerAB"/>
</dbReference>
<dbReference type="OrthoDB" id="1675410at2"/>
<organism evidence="9 10">
    <name type="scientific">Alkaliphilus pronyensis</name>
    <dbReference type="NCBI Taxonomy" id="1482732"/>
    <lineage>
        <taxon>Bacteria</taxon>
        <taxon>Bacillati</taxon>
        <taxon>Bacillota</taxon>
        <taxon>Clostridia</taxon>
        <taxon>Peptostreptococcales</taxon>
        <taxon>Natronincolaceae</taxon>
        <taxon>Alkaliphilus</taxon>
    </lineage>
</organism>
<dbReference type="RefSeq" id="WP_151862160.1">
    <property type="nucleotide sequence ID" value="NZ_WBZC01000063.1"/>
</dbReference>
<feature type="transmembrane region" description="Helical" evidence="8">
    <location>
        <begin position="12"/>
        <end position="33"/>
    </location>
</feature>
<feature type="transmembrane region" description="Helical" evidence="8">
    <location>
        <begin position="114"/>
        <end position="133"/>
    </location>
</feature>
<feature type="transmembrane region" description="Helical" evidence="8">
    <location>
        <begin position="307"/>
        <end position="324"/>
    </location>
</feature>
<gene>
    <name evidence="9" type="ORF">F8154_13575</name>
</gene>
<comment type="caution">
    <text evidence="9">The sequence shown here is derived from an EMBL/GenBank/DDBJ whole genome shotgun (WGS) entry which is preliminary data.</text>
</comment>
<feature type="transmembrane region" description="Helical" evidence="8">
    <location>
        <begin position="271"/>
        <end position="295"/>
    </location>
</feature>
<evidence type="ECO:0000313" key="9">
    <source>
        <dbReference type="EMBL" id="KAB3530768.1"/>
    </source>
</evidence>
<reference evidence="9 10" key="1">
    <citation type="submission" date="2019-10" db="EMBL/GenBank/DDBJ databases">
        <title>Alkaliphilus serpentinus sp. nov. and Alkaliphilus pronyensis sp. nov., two novel anaerobic alkaliphilic species isolated from the serpentinized-hosted hydrothermal field of the Prony Bay (New Caledonia).</title>
        <authorList>
            <person name="Postec A."/>
        </authorList>
    </citation>
    <scope>NUCLEOTIDE SEQUENCE [LARGE SCALE GENOMIC DNA]</scope>
    <source>
        <strain evidence="9 10">LacV</strain>
    </source>
</reference>
<feature type="transmembrane region" description="Helical" evidence="8">
    <location>
        <begin position="184"/>
        <end position="203"/>
    </location>
</feature>